<proteinExistence type="inferred from homology"/>
<evidence type="ECO:0000256" key="7">
    <source>
        <dbReference type="ARBA" id="ARBA00022840"/>
    </source>
</evidence>
<feature type="binding site" evidence="12">
    <location>
        <begin position="45"/>
        <end position="52"/>
    </location>
    <ligand>
        <name>ATP</name>
        <dbReference type="ChEBI" id="CHEBI:30616"/>
    </ligand>
</feature>
<comment type="subunit">
    <text evidence="11">Heterotetramer of 2 NUBP1 and 2 NUBP2 chains. Interacts with KIFC1. Interacts with NUBP1.</text>
</comment>
<evidence type="ECO:0000256" key="5">
    <source>
        <dbReference type="ARBA" id="ARBA00022723"/>
    </source>
</evidence>
<dbReference type="STRING" id="70415.A0A5S6QQF5"/>
<protein>
    <recommendedName>
        <fullName evidence="12">Cytosolic Fe-S cluster assembly factor NUBP2 homolog</fullName>
    </recommendedName>
</protein>
<feature type="binding site" evidence="12">
    <location>
        <position position="221"/>
    </location>
    <ligand>
        <name>[4Fe-4S] cluster</name>
        <dbReference type="ChEBI" id="CHEBI:49883"/>
        <note>ligand shared between dimeric partners</note>
    </ligand>
</feature>
<dbReference type="GO" id="GO:0046872">
    <property type="term" value="F:metal ion binding"/>
    <property type="evidence" value="ECO:0007669"/>
    <property type="project" value="UniProtKB-KW"/>
</dbReference>
<evidence type="ECO:0000256" key="2">
    <source>
        <dbReference type="ARBA" id="ARBA00004430"/>
    </source>
</evidence>
<keyword evidence="13" id="KW-1185">Reference proteome</keyword>
<keyword evidence="5 12" id="KW-0479">Metal-binding</keyword>
<dbReference type="SUPFAM" id="SSF52540">
    <property type="entry name" value="P-loop containing nucleoside triphosphate hydrolases"/>
    <property type="match status" value="1"/>
</dbReference>
<organism evidence="13 14">
    <name type="scientific">Trichuris muris</name>
    <name type="common">Mouse whipworm</name>
    <dbReference type="NCBI Taxonomy" id="70415"/>
    <lineage>
        <taxon>Eukaryota</taxon>
        <taxon>Metazoa</taxon>
        <taxon>Ecdysozoa</taxon>
        <taxon>Nematoda</taxon>
        <taxon>Enoplea</taxon>
        <taxon>Dorylaimia</taxon>
        <taxon>Trichinellida</taxon>
        <taxon>Trichuridae</taxon>
        <taxon>Trichuris</taxon>
    </lineage>
</organism>
<dbReference type="GO" id="GO:0016226">
    <property type="term" value="P:iron-sulfur cluster assembly"/>
    <property type="evidence" value="ECO:0007669"/>
    <property type="project" value="UniProtKB-UniRule"/>
</dbReference>
<keyword evidence="9 12" id="KW-0411">Iron-sulfur</keyword>
<evidence type="ECO:0000256" key="11">
    <source>
        <dbReference type="ARBA" id="ARBA00065349"/>
    </source>
</evidence>
<dbReference type="AlphaFoldDB" id="A0A5S6QQF5"/>
<evidence type="ECO:0000313" key="14">
    <source>
        <dbReference type="WBParaSite" id="TMUE_2000009413.1"/>
    </source>
</evidence>
<keyword evidence="6 12" id="KW-0547">Nucleotide-binding</keyword>
<comment type="similarity">
    <text evidence="12">Belongs to the Mrp/NBP35 ATP-binding proteins family. NUBP2/CFD1 subfamily.</text>
</comment>
<dbReference type="InterPro" id="IPR027417">
    <property type="entry name" value="P-loop_NTPase"/>
</dbReference>
<evidence type="ECO:0000256" key="10">
    <source>
        <dbReference type="ARBA" id="ARBA00053368"/>
    </source>
</evidence>
<accession>A0A5S6QQF5</accession>
<evidence type="ECO:0000256" key="8">
    <source>
        <dbReference type="ARBA" id="ARBA00023004"/>
    </source>
</evidence>
<dbReference type="GO" id="GO:0005829">
    <property type="term" value="C:cytosol"/>
    <property type="evidence" value="ECO:0007669"/>
    <property type="project" value="TreeGrafter"/>
</dbReference>
<dbReference type="HAMAP" id="MF_03039">
    <property type="entry name" value="NUBP2"/>
    <property type="match status" value="1"/>
</dbReference>
<dbReference type="InterPro" id="IPR019591">
    <property type="entry name" value="Mrp/NBP35_ATP-bd"/>
</dbReference>
<reference evidence="14" key="1">
    <citation type="submission" date="2019-12" db="UniProtKB">
        <authorList>
            <consortium name="WormBaseParasite"/>
        </authorList>
    </citation>
    <scope>IDENTIFICATION</scope>
</reference>
<dbReference type="GO" id="GO:0051539">
    <property type="term" value="F:4 iron, 4 sulfur cluster binding"/>
    <property type="evidence" value="ECO:0007669"/>
    <property type="project" value="UniProtKB-UniRule"/>
</dbReference>
<dbReference type="GO" id="GO:0005930">
    <property type="term" value="C:axoneme"/>
    <property type="evidence" value="ECO:0007669"/>
    <property type="project" value="UniProtKB-SubCell"/>
</dbReference>
<dbReference type="CDD" id="cd02037">
    <property type="entry name" value="Mrp_NBP35"/>
    <property type="match status" value="1"/>
</dbReference>
<feature type="binding site" evidence="12">
    <location>
        <position position="218"/>
    </location>
    <ligand>
        <name>[4Fe-4S] cluster</name>
        <dbReference type="ChEBI" id="CHEBI:49883"/>
        <note>ligand shared between dimeric partners</note>
    </ligand>
</feature>
<comment type="subcellular location">
    <subcellularLocation>
        <location evidence="2">Cytoplasm</location>
        <location evidence="2">Cytoskeleton</location>
        <location evidence="2">Cilium axoneme</location>
    </subcellularLocation>
    <subcellularLocation>
        <location evidence="1">Cytoplasm</location>
        <location evidence="1">Cytoskeleton</location>
        <location evidence="1">Microtubule organizing center</location>
        <location evidence="1">Centrosome</location>
        <location evidence="1">Centriole</location>
    </subcellularLocation>
</comment>
<dbReference type="Pfam" id="PF10609">
    <property type="entry name" value="ParA"/>
    <property type="match status" value="1"/>
</dbReference>
<dbReference type="GO" id="GO:0005524">
    <property type="term" value="F:ATP binding"/>
    <property type="evidence" value="ECO:0007669"/>
    <property type="project" value="UniProtKB-KW"/>
</dbReference>
<comment type="cofactor">
    <cofactor evidence="12">
        <name>[4Fe-4S] cluster</name>
        <dbReference type="ChEBI" id="CHEBI:49883"/>
    </cofactor>
    <text evidence="12">Binds 4 [4Fe-4S] clusters per heterotetramer. Contains two stable clusters in the N-termini of NUBP1 and two labile, bridging clusters between subunits of the NUBP1-NUBP2 heterotetramer.</text>
</comment>
<name>A0A5S6QQF5_TRIMR</name>
<keyword evidence="7 12" id="KW-0067">ATP-binding</keyword>
<keyword evidence="8 12" id="KW-0408">Iron</keyword>
<keyword evidence="3 12" id="KW-0004">4Fe-4S</keyword>
<dbReference type="PANTHER" id="PTHR23264">
    <property type="entry name" value="NUCLEOTIDE-BINDING PROTEIN NBP35 YEAST -RELATED"/>
    <property type="match status" value="1"/>
</dbReference>
<dbReference type="HAMAP" id="MF_02040">
    <property type="entry name" value="Mrp_NBP35"/>
    <property type="match status" value="1"/>
</dbReference>
<evidence type="ECO:0000256" key="4">
    <source>
        <dbReference type="ARBA" id="ARBA00022490"/>
    </source>
</evidence>
<dbReference type="InterPro" id="IPR000808">
    <property type="entry name" value="Mrp-like_CS"/>
</dbReference>
<dbReference type="GO" id="GO:0005814">
    <property type="term" value="C:centriole"/>
    <property type="evidence" value="ECO:0007669"/>
    <property type="project" value="UniProtKB-SubCell"/>
</dbReference>
<dbReference type="Proteomes" id="UP000046395">
    <property type="component" value="Unassembled WGS sequence"/>
</dbReference>
<evidence type="ECO:0000256" key="12">
    <source>
        <dbReference type="HAMAP-Rule" id="MF_03039"/>
    </source>
</evidence>
<sequence>MVFLPVRILLLNAALTIHENSPRLHLLEFFRIMENLNSVVLVLSGKGGVGKSTVASQLALFLSQRKRVGILDADLCGPSVPRLLGLHGKQVHQSSAGWVPVYTDQSKRLAVMSIGFLLSNEDDAVIWRGPKKNAMIKDFVNSVAWEGLDYLVVDAPPGTSDEHISIVEAFSNLRSSGAVLVTTPQAVSMDDVRREITFCSKANIPIIGLVENMSGYVCPHCSECTNIFSSGSGEQLCSYAGIPFLGRLPIDPKLAEAMEHGQNYCLQQPESEMALLLNRISEQLDLRLSHEGTNV</sequence>
<dbReference type="PROSITE" id="PS01215">
    <property type="entry name" value="MRP"/>
    <property type="match status" value="1"/>
</dbReference>
<dbReference type="Gene3D" id="3.40.50.300">
    <property type="entry name" value="P-loop containing nucleotide triphosphate hydrolases"/>
    <property type="match status" value="1"/>
</dbReference>
<evidence type="ECO:0000256" key="1">
    <source>
        <dbReference type="ARBA" id="ARBA00004114"/>
    </source>
</evidence>
<dbReference type="InterPro" id="IPR033756">
    <property type="entry name" value="YlxH/NBP35"/>
</dbReference>
<dbReference type="GO" id="GO:0005634">
    <property type="term" value="C:nucleus"/>
    <property type="evidence" value="ECO:0007669"/>
    <property type="project" value="UniProtKB-ARBA"/>
</dbReference>
<evidence type="ECO:0000256" key="9">
    <source>
        <dbReference type="ARBA" id="ARBA00023014"/>
    </source>
</evidence>
<evidence type="ECO:0000256" key="6">
    <source>
        <dbReference type="ARBA" id="ARBA00022741"/>
    </source>
</evidence>
<comment type="function">
    <text evidence="10">Component of the cytosolic iron-sulfur (Fe/S) protein assembly (CIA) machinery. Required for maturation of extramitochondrial Fe-S proteins. The NUBP1-NUBP2 heterotetramer forms a Fe-S scaffold complex, mediating the de novo assembly of an Fe-S cluster and its transfer to target apoproteins. Negatively regulates cilium formation and structure.</text>
</comment>
<dbReference type="PANTHER" id="PTHR23264:SF19">
    <property type="entry name" value="CYTOSOLIC FE-S CLUSTER ASSEMBLY FACTOR NUBP2"/>
    <property type="match status" value="1"/>
</dbReference>
<dbReference type="GO" id="GO:0140663">
    <property type="term" value="F:ATP-dependent FeS chaperone activity"/>
    <property type="evidence" value="ECO:0007669"/>
    <property type="project" value="InterPro"/>
</dbReference>
<dbReference type="WBParaSite" id="TMUE_2000009413.1">
    <property type="protein sequence ID" value="TMUE_2000009413.1"/>
    <property type="gene ID" value="WBGene00291777"/>
</dbReference>
<evidence type="ECO:0000313" key="13">
    <source>
        <dbReference type="Proteomes" id="UP000046395"/>
    </source>
</evidence>
<dbReference type="FunFam" id="3.40.50.300:FF:000796">
    <property type="entry name" value="Cytosolic Fe-S cluster assembly factor NUBP2"/>
    <property type="match status" value="1"/>
</dbReference>
<dbReference type="InterPro" id="IPR028600">
    <property type="entry name" value="NUBP2/Cfd1_eukaryotes"/>
</dbReference>
<keyword evidence="4 12" id="KW-0963">Cytoplasm</keyword>
<evidence type="ECO:0000256" key="3">
    <source>
        <dbReference type="ARBA" id="ARBA00022485"/>
    </source>
</evidence>